<dbReference type="PANTHER" id="PTHR21308:SF8">
    <property type="entry name" value="PHYTANOYL-COA DIOXYGENASE FAMILY PROTEIN (AFU_ORTHOLOGUE AFUA_2G09620)"/>
    <property type="match status" value="1"/>
</dbReference>
<protein>
    <recommendedName>
        <fullName evidence="3">Phytanoyl-CoA dioxygenase</fullName>
    </recommendedName>
</protein>
<dbReference type="Gene3D" id="2.60.120.620">
    <property type="entry name" value="q2cbj1_9rhob like domain"/>
    <property type="match status" value="1"/>
</dbReference>
<evidence type="ECO:0008006" key="3">
    <source>
        <dbReference type="Google" id="ProtNLM"/>
    </source>
</evidence>
<gene>
    <name evidence="1" type="ORF">B0T10DRAFT_513614</name>
</gene>
<accession>A0A9P9APQ3</accession>
<dbReference type="Pfam" id="PF05721">
    <property type="entry name" value="PhyH"/>
    <property type="match status" value="1"/>
</dbReference>
<keyword evidence="2" id="KW-1185">Reference proteome</keyword>
<proteinExistence type="predicted"/>
<comment type="caution">
    <text evidence="1">The sequence shown here is derived from an EMBL/GenBank/DDBJ whole genome shotgun (WGS) entry which is preliminary data.</text>
</comment>
<dbReference type="PANTHER" id="PTHR21308">
    <property type="entry name" value="PHYTANOYL-COA ALPHA-HYDROXYLASE"/>
    <property type="match status" value="1"/>
</dbReference>
<name>A0A9P9APQ3_9HYPO</name>
<organism evidence="1 2">
    <name type="scientific">Thelonectria olida</name>
    <dbReference type="NCBI Taxonomy" id="1576542"/>
    <lineage>
        <taxon>Eukaryota</taxon>
        <taxon>Fungi</taxon>
        <taxon>Dikarya</taxon>
        <taxon>Ascomycota</taxon>
        <taxon>Pezizomycotina</taxon>
        <taxon>Sordariomycetes</taxon>
        <taxon>Hypocreomycetidae</taxon>
        <taxon>Hypocreales</taxon>
        <taxon>Nectriaceae</taxon>
        <taxon>Thelonectria</taxon>
    </lineage>
</organism>
<dbReference type="Proteomes" id="UP000777438">
    <property type="component" value="Unassembled WGS sequence"/>
</dbReference>
<dbReference type="GO" id="GO:0048244">
    <property type="term" value="F:phytanoyl-CoA dioxygenase activity"/>
    <property type="evidence" value="ECO:0007669"/>
    <property type="project" value="InterPro"/>
</dbReference>
<dbReference type="InterPro" id="IPR008775">
    <property type="entry name" value="Phytyl_CoA_dOase-like"/>
</dbReference>
<sequence length="404" mass="44203">MSSQKATTNGTNGILSDQGQSRLYTLSPAPSIDAFKAICAQSATKEQYPLATSIEKNVPIYKLAPFSSLSEDQKLALQDEWYRVLLHGPGVLVTSGLYTDNAVIDEATETFHDIIKQEKLASKTQGDHFAGAGKNDRIWNSFSKHGLANPASFLKYYSNPYLDLISAAWLGPGYRLTAQVNNVKPGSGPQVSHRDYHLGFMSAERCGGYPRAMQVASQCLTLQGAVAHVDVPLESGPTRLLPFSQAFSAGYMAYRLPQFDEYFLQNYIALPLQKGDGIFFNPALSHAAGENVSSDINRLVNLLQISSAFGKPMETIDAYPLVESTWDQLTDMYKEKGLTDKIKAFVLTVGEGYPFPTNLDNNAPKSDDMAPDSEQDVILNALLAGKNKGEVLKDLAKFRADARP</sequence>
<reference evidence="1 2" key="1">
    <citation type="journal article" date="2021" name="Nat. Commun.">
        <title>Genetic determinants of endophytism in the Arabidopsis root mycobiome.</title>
        <authorList>
            <person name="Mesny F."/>
            <person name="Miyauchi S."/>
            <person name="Thiergart T."/>
            <person name="Pickel B."/>
            <person name="Atanasova L."/>
            <person name="Karlsson M."/>
            <person name="Huettel B."/>
            <person name="Barry K.W."/>
            <person name="Haridas S."/>
            <person name="Chen C."/>
            <person name="Bauer D."/>
            <person name="Andreopoulos W."/>
            <person name="Pangilinan J."/>
            <person name="LaButti K."/>
            <person name="Riley R."/>
            <person name="Lipzen A."/>
            <person name="Clum A."/>
            <person name="Drula E."/>
            <person name="Henrissat B."/>
            <person name="Kohler A."/>
            <person name="Grigoriev I.V."/>
            <person name="Martin F.M."/>
            <person name="Hacquard S."/>
        </authorList>
    </citation>
    <scope>NUCLEOTIDE SEQUENCE [LARGE SCALE GENOMIC DNA]</scope>
    <source>
        <strain evidence="1 2">MPI-CAGE-CH-0241</strain>
    </source>
</reference>
<dbReference type="InterPro" id="IPR047128">
    <property type="entry name" value="PhyH"/>
</dbReference>
<dbReference type="AlphaFoldDB" id="A0A9P9APQ3"/>
<dbReference type="GO" id="GO:0001561">
    <property type="term" value="P:fatty acid alpha-oxidation"/>
    <property type="evidence" value="ECO:0007669"/>
    <property type="project" value="InterPro"/>
</dbReference>
<evidence type="ECO:0000313" key="1">
    <source>
        <dbReference type="EMBL" id="KAH6889226.1"/>
    </source>
</evidence>
<dbReference type="SUPFAM" id="SSF51197">
    <property type="entry name" value="Clavaminate synthase-like"/>
    <property type="match status" value="1"/>
</dbReference>
<evidence type="ECO:0000313" key="2">
    <source>
        <dbReference type="Proteomes" id="UP000777438"/>
    </source>
</evidence>
<dbReference type="OrthoDB" id="187894at2759"/>
<dbReference type="EMBL" id="JAGPYM010000011">
    <property type="protein sequence ID" value="KAH6889226.1"/>
    <property type="molecule type" value="Genomic_DNA"/>
</dbReference>